<keyword evidence="9" id="KW-1185">Reference proteome</keyword>
<keyword evidence="4" id="KW-0238">DNA-binding</keyword>
<dbReference type="GO" id="GO:0005829">
    <property type="term" value="C:cytosol"/>
    <property type="evidence" value="ECO:0007669"/>
    <property type="project" value="TreeGrafter"/>
</dbReference>
<dbReference type="Pfam" id="PF00072">
    <property type="entry name" value="Response_reg"/>
    <property type="match status" value="1"/>
</dbReference>
<evidence type="ECO:0000256" key="1">
    <source>
        <dbReference type="ARBA" id="ARBA00022553"/>
    </source>
</evidence>
<feature type="modified residue" description="4-aspartylphosphate" evidence="6">
    <location>
        <position position="51"/>
    </location>
</feature>
<evidence type="ECO:0000259" key="7">
    <source>
        <dbReference type="PROSITE" id="PS50110"/>
    </source>
</evidence>
<dbReference type="PANTHER" id="PTHR48111">
    <property type="entry name" value="REGULATOR OF RPOS"/>
    <property type="match status" value="1"/>
</dbReference>
<dbReference type="CDD" id="cd17574">
    <property type="entry name" value="REC_OmpR"/>
    <property type="match status" value="1"/>
</dbReference>
<dbReference type="GO" id="GO:0000976">
    <property type="term" value="F:transcription cis-regulatory region binding"/>
    <property type="evidence" value="ECO:0007669"/>
    <property type="project" value="TreeGrafter"/>
</dbReference>
<organism evidence="8 9">
    <name type="scientific">Flavisolibacter tropicus</name>
    <dbReference type="NCBI Taxonomy" id="1492898"/>
    <lineage>
        <taxon>Bacteria</taxon>
        <taxon>Pseudomonadati</taxon>
        <taxon>Bacteroidota</taxon>
        <taxon>Chitinophagia</taxon>
        <taxon>Chitinophagales</taxon>
        <taxon>Chitinophagaceae</taxon>
        <taxon>Flavisolibacter</taxon>
    </lineage>
</organism>
<dbReference type="KEGG" id="fla:SY85_07340"/>
<evidence type="ECO:0000256" key="5">
    <source>
        <dbReference type="ARBA" id="ARBA00023163"/>
    </source>
</evidence>
<evidence type="ECO:0000256" key="6">
    <source>
        <dbReference type="PROSITE-ProRule" id="PRU00169"/>
    </source>
</evidence>
<reference evidence="8 9" key="2">
    <citation type="journal article" date="2016" name="Int. J. Syst. Evol. Microbiol.">
        <title>Flavisolibacter tropicus sp. nov., isolated from tropical soil.</title>
        <authorList>
            <person name="Lee J.J."/>
            <person name="Kang M.S."/>
            <person name="Kim G.S."/>
            <person name="Lee C.S."/>
            <person name="Lim S."/>
            <person name="Lee J."/>
            <person name="Roh S.H."/>
            <person name="Kang H."/>
            <person name="Ha J.M."/>
            <person name="Bae S."/>
            <person name="Jung H.Y."/>
            <person name="Kim M.K."/>
        </authorList>
    </citation>
    <scope>NUCLEOTIDE SEQUENCE [LARGE SCALE GENOMIC DNA]</scope>
    <source>
        <strain evidence="8 9">LCS9</strain>
    </source>
</reference>
<accession>A0A172TTB9</accession>
<dbReference type="OrthoDB" id="9789181at2"/>
<evidence type="ECO:0000313" key="9">
    <source>
        <dbReference type="Proteomes" id="UP000077177"/>
    </source>
</evidence>
<keyword evidence="5" id="KW-0804">Transcription</keyword>
<keyword evidence="3" id="KW-0805">Transcription regulation</keyword>
<dbReference type="Proteomes" id="UP000077177">
    <property type="component" value="Chromosome"/>
</dbReference>
<dbReference type="AlphaFoldDB" id="A0A172TTB9"/>
<dbReference type="STRING" id="1492898.SY85_07340"/>
<sequence>MRILVAEDEPIMLKTIELRLKKDGHTVIATDNGRDALEKIEQGEVDLVITDIMMPYSSGLEIVGRVKGQEKQIPIIVLSSMGQENVVLEAFNLGADDYITKPFSPNELSMRVKRFSK</sequence>
<dbReference type="InterPro" id="IPR039420">
    <property type="entry name" value="WalR-like"/>
</dbReference>
<dbReference type="PROSITE" id="PS50110">
    <property type="entry name" value="RESPONSE_REGULATORY"/>
    <property type="match status" value="1"/>
</dbReference>
<dbReference type="InterPro" id="IPR011006">
    <property type="entry name" value="CheY-like_superfamily"/>
</dbReference>
<dbReference type="EMBL" id="CP011390">
    <property type="protein sequence ID" value="ANE50339.1"/>
    <property type="molecule type" value="Genomic_DNA"/>
</dbReference>
<keyword evidence="2" id="KW-0902">Two-component regulatory system</keyword>
<dbReference type="InterPro" id="IPR001789">
    <property type="entry name" value="Sig_transdc_resp-reg_receiver"/>
</dbReference>
<dbReference type="GO" id="GO:0000156">
    <property type="term" value="F:phosphorelay response regulator activity"/>
    <property type="evidence" value="ECO:0007669"/>
    <property type="project" value="TreeGrafter"/>
</dbReference>
<dbReference type="Gene3D" id="3.40.50.2300">
    <property type="match status" value="1"/>
</dbReference>
<dbReference type="SMART" id="SM00448">
    <property type="entry name" value="REC"/>
    <property type="match status" value="1"/>
</dbReference>
<dbReference type="PANTHER" id="PTHR48111:SF1">
    <property type="entry name" value="TWO-COMPONENT RESPONSE REGULATOR ORR33"/>
    <property type="match status" value="1"/>
</dbReference>
<proteinExistence type="predicted"/>
<feature type="domain" description="Response regulatory" evidence="7">
    <location>
        <begin position="2"/>
        <end position="116"/>
    </location>
</feature>
<evidence type="ECO:0000313" key="8">
    <source>
        <dbReference type="EMBL" id="ANE50339.1"/>
    </source>
</evidence>
<gene>
    <name evidence="8" type="ORF">SY85_07340</name>
</gene>
<reference evidence="9" key="1">
    <citation type="submission" date="2015-01" db="EMBL/GenBank/DDBJ databases">
        <title>Flavisolibacter sp./LCS9/ whole genome sequencing.</title>
        <authorList>
            <person name="Kim M.K."/>
            <person name="Srinivasan S."/>
            <person name="Lee J.-J."/>
        </authorList>
    </citation>
    <scope>NUCLEOTIDE SEQUENCE [LARGE SCALE GENOMIC DNA]</scope>
    <source>
        <strain evidence="9">LCS9</strain>
    </source>
</reference>
<evidence type="ECO:0000256" key="2">
    <source>
        <dbReference type="ARBA" id="ARBA00023012"/>
    </source>
</evidence>
<dbReference type="GO" id="GO:0032993">
    <property type="term" value="C:protein-DNA complex"/>
    <property type="evidence" value="ECO:0007669"/>
    <property type="project" value="TreeGrafter"/>
</dbReference>
<protein>
    <submittedName>
        <fullName evidence="8">Transcriptional regulator</fullName>
    </submittedName>
</protein>
<dbReference type="GO" id="GO:0006355">
    <property type="term" value="P:regulation of DNA-templated transcription"/>
    <property type="evidence" value="ECO:0007669"/>
    <property type="project" value="TreeGrafter"/>
</dbReference>
<evidence type="ECO:0000256" key="3">
    <source>
        <dbReference type="ARBA" id="ARBA00023015"/>
    </source>
</evidence>
<keyword evidence="1 6" id="KW-0597">Phosphoprotein</keyword>
<name>A0A172TTB9_9BACT</name>
<evidence type="ECO:0000256" key="4">
    <source>
        <dbReference type="ARBA" id="ARBA00023125"/>
    </source>
</evidence>
<dbReference type="RefSeq" id="WP_066403015.1">
    <property type="nucleotide sequence ID" value="NZ_CP011390.1"/>
</dbReference>
<dbReference type="SUPFAM" id="SSF52172">
    <property type="entry name" value="CheY-like"/>
    <property type="match status" value="1"/>
</dbReference>